<dbReference type="AlphaFoldDB" id="A0A0L6UC63"/>
<feature type="region of interest" description="Disordered" evidence="1">
    <location>
        <begin position="1"/>
        <end position="80"/>
    </location>
</feature>
<name>A0A0L6UC63_9BASI</name>
<dbReference type="Proteomes" id="UP000037035">
    <property type="component" value="Unassembled WGS sequence"/>
</dbReference>
<proteinExistence type="predicted"/>
<reference evidence="2 3" key="1">
    <citation type="submission" date="2015-08" db="EMBL/GenBank/DDBJ databases">
        <title>Next Generation Sequencing and Analysis of the Genome of Puccinia sorghi L Schw, the Causal Agent of Maize Common Rust.</title>
        <authorList>
            <person name="Rochi L."/>
            <person name="Burguener G."/>
            <person name="Darino M."/>
            <person name="Turjanski A."/>
            <person name="Kreff E."/>
            <person name="Dieguez M.J."/>
            <person name="Sacco F."/>
        </authorList>
    </citation>
    <scope>NUCLEOTIDE SEQUENCE [LARGE SCALE GENOMIC DNA]</scope>
    <source>
        <strain evidence="2 3">RO10H11247</strain>
    </source>
</reference>
<evidence type="ECO:0000256" key="1">
    <source>
        <dbReference type="SAM" id="MobiDB-lite"/>
    </source>
</evidence>
<accession>A0A0L6UC63</accession>
<evidence type="ECO:0000313" key="3">
    <source>
        <dbReference type="Proteomes" id="UP000037035"/>
    </source>
</evidence>
<dbReference type="VEuPathDB" id="FungiDB:VP01_751g4"/>
<feature type="compositionally biased region" description="Polar residues" evidence="1">
    <location>
        <begin position="47"/>
        <end position="80"/>
    </location>
</feature>
<keyword evidence="3" id="KW-1185">Reference proteome</keyword>
<feature type="compositionally biased region" description="Polar residues" evidence="1">
    <location>
        <begin position="8"/>
        <end position="17"/>
    </location>
</feature>
<organism evidence="2 3">
    <name type="scientific">Puccinia sorghi</name>
    <dbReference type="NCBI Taxonomy" id="27349"/>
    <lineage>
        <taxon>Eukaryota</taxon>
        <taxon>Fungi</taxon>
        <taxon>Dikarya</taxon>
        <taxon>Basidiomycota</taxon>
        <taxon>Pucciniomycotina</taxon>
        <taxon>Pucciniomycetes</taxon>
        <taxon>Pucciniales</taxon>
        <taxon>Pucciniaceae</taxon>
        <taxon>Puccinia</taxon>
    </lineage>
</organism>
<sequence>MRDDPGSQPLQHCSTYNFRLRRRSPSTFPPDQQAAISKPVPKKKSTIRQTPTTPKLPLSNPTQLKSCSAAPDTTTESYTKNPHIWSTIEKTKLLELLIDESPAGRATNNGNLKK</sequence>
<dbReference type="EMBL" id="LAVV01012961">
    <property type="protein sequence ID" value="KNZ46138.1"/>
    <property type="molecule type" value="Genomic_DNA"/>
</dbReference>
<protein>
    <submittedName>
        <fullName evidence="2">Uncharacterized protein</fullName>
    </submittedName>
</protein>
<evidence type="ECO:0000313" key="2">
    <source>
        <dbReference type="EMBL" id="KNZ46138.1"/>
    </source>
</evidence>
<comment type="caution">
    <text evidence="2">The sequence shown here is derived from an EMBL/GenBank/DDBJ whole genome shotgun (WGS) entry which is preliminary data.</text>
</comment>
<gene>
    <name evidence="2" type="ORF">VP01_751g4</name>
</gene>